<proteinExistence type="predicted"/>
<protein>
    <submittedName>
        <fullName evidence="2">Uncharacterized protein</fullName>
    </submittedName>
</protein>
<reference evidence="2" key="1">
    <citation type="submission" date="2021-01" db="EMBL/GenBank/DDBJ databases">
        <title>Modified the classification status of verrucomicrobia.</title>
        <authorList>
            <person name="Feng X."/>
        </authorList>
    </citation>
    <scope>NUCLEOTIDE SEQUENCE</scope>
    <source>
        <strain evidence="2">JCM 18052</strain>
    </source>
</reference>
<feature type="transmembrane region" description="Helical" evidence="1">
    <location>
        <begin position="89"/>
        <end position="110"/>
    </location>
</feature>
<accession>A0A934R693</accession>
<organism evidence="2 3">
    <name type="scientific">Luteolibacter yonseiensis</name>
    <dbReference type="NCBI Taxonomy" id="1144680"/>
    <lineage>
        <taxon>Bacteria</taxon>
        <taxon>Pseudomonadati</taxon>
        <taxon>Verrucomicrobiota</taxon>
        <taxon>Verrucomicrobiia</taxon>
        <taxon>Verrucomicrobiales</taxon>
        <taxon>Verrucomicrobiaceae</taxon>
        <taxon>Luteolibacter</taxon>
    </lineage>
</organism>
<dbReference type="Proteomes" id="UP000600139">
    <property type="component" value="Unassembled WGS sequence"/>
</dbReference>
<evidence type="ECO:0000313" key="2">
    <source>
        <dbReference type="EMBL" id="MBK1815914.1"/>
    </source>
</evidence>
<sequence length="199" mass="21537">MNEPSPYLPPLPEESSHNPYAYAGEPTVVKVFGILHLVFAGLGILGGLWGLFATLFADRLMKLLPSSPELDQQIQAQAAMQEKFHVTSLASSTLTLLVAVPMIIAGIQLLKHRKTALKWSNIYAFSSITTKALNLAITLLFVFPAMRQMTSGLGSSPMTATMTGGAVGSMLALSAYPVLTLILLNRPPVKAWFKQLPDR</sequence>
<keyword evidence="1" id="KW-1133">Transmembrane helix</keyword>
<evidence type="ECO:0000256" key="1">
    <source>
        <dbReference type="SAM" id="Phobius"/>
    </source>
</evidence>
<feature type="transmembrane region" description="Helical" evidence="1">
    <location>
        <begin position="122"/>
        <end position="146"/>
    </location>
</feature>
<comment type="caution">
    <text evidence="2">The sequence shown here is derived from an EMBL/GenBank/DDBJ whole genome shotgun (WGS) entry which is preliminary data.</text>
</comment>
<feature type="transmembrane region" description="Helical" evidence="1">
    <location>
        <begin position="166"/>
        <end position="184"/>
    </location>
</feature>
<keyword evidence="3" id="KW-1185">Reference proteome</keyword>
<evidence type="ECO:0000313" key="3">
    <source>
        <dbReference type="Proteomes" id="UP000600139"/>
    </source>
</evidence>
<keyword evidence="1" id="KW-0472">Membrane</keyword>
<feature type="transmembrane region" description="Helical" evidence="1">
    <location>
        <begin position="34"/>
        <end position="57"/>
    </location>
</feature>
<keyword evidence="1" id="KW-0812">Transmembrane</keyword>
<dbReference type="EMBL" id="JAENIK010000011">
    <property type="protein sequence ID" value="MBK1815914.1"/>
    <property type="molecule type" value="Genomic_DNA"/>
</dbReference>
<dbReference type="RefSeq" id="WP_200350874.1">
    <property type="nucleotide sequence ID" value="NZ_BAABHZ010000006.1"/>
</dbReference>
<dbReference type="AlphaFoldDB" id="A0A934R693"/>
<name>A0A934R693_9BACT</name>
<gene>
    <name evidence="2" type="ORF">JIN84_09810</name>
</gene>